<proteinExistence type="predicted"/>
<dbReference type="Proteomes" id="UP000196587">
    <property type="component" value="Unassembled WGS sequence"/>
</dbReference>
<protein>
    <submittedName>
        <fullName evidence="3">DUF488 family protein</fullName>
    </submittedName>
    <submittedName>
        <fullName evidence="2">MarR family transcriptional regulator</fullName>
    </submittedName>
</protein>
<dbReference type="EMBL" id="NFII01000002">
    <property type="protein sequence ID" value="OUO02625.1"/>
    <property type="molecule type" value="Genomic_DNA"/>
</dbReference>
<name>A0A1Y4JTK1_9BACE</name>
<sequence>MTQIRIKRVYEAPDAADGYRVLVDRLWPRGIKKEHLKSDVWEKDITPSAKLRKWFHENTTEHWEDFANMYRTELEGSDTVRQFMERIKTYDTVTLLYASKDPIRNHARILQQFLSAHMA</sequence>
<evidence type="ECO:0000313" key="1">
    <source>
        <dbReference type="EMBL" id="OUO02625.1"/>
    </source>
</evidence>
<dbReference type="PANTHER" id="PTHR36849">
    <property type="entry name" value="CYTOPLASMIC PROTEIN-RELATED"/>
    <property type="match status" value="1"/>
</dbReference>
<evidence type="ECO:0000313" key="3">
    <source>
        <dbReference type="EMBL" id="RGT35067.1"/>
    </source>
</evidence>
<evidence type="ECO:0000313" key="4">
    <source>
        <dbReference type="Proteomes" id="UP000195386"/>
    </source>
</evidence>
<dbReference type="EMBL" id="QRWP01000002">
    <property type="protein sequence ID" value="RGT35067.1"/>
    <property type="molecule type" value="Genomic_DNA"/>
</dbReference>
<comment type="caution">
    <text evidence="2">The sequence shown here is derived from an EMBL/GenBank/DDBJ whole genome shotgun (WGS) entry which is preliminary data.</text>
</comment>
<evidence type="ECO:0000313" key="2">
    <source>
        <dbReference type="EMBL" id="OUP35784.1"/>
    </source>
</evidence>
<reference evidence="2" key="2">
    <citation type="journal article" date="2018" name="BMC Genomics">
        <title>Whole genome sequencing and function prediction of 133 gut anaerobes isolated from chicken caecum in pure cultures.</title>
        <authorList>
            <person name="Medvecky M."/>
            <person name="Cejkova D."/>
            <person name="Polansky O."/>
            <person name="Karasova D."/>
            <person name="Kubasova T."/>
            <person name="Cizek A."/>
            <person name="Rychlik I."/>
        </authorList>
    </citation>
    <scope>NUCLEOTIDE SEQUENCE</scope>
    <source>
        <strain evidence="2">An189</strain>
        <strain evidence="1">An43</strain>
    </source>
</reference>
<dbReference type="PANTHER" id="PTHR36849:SF1">
    <property type="entry name" value="CYTOPLASMIC PROTEIN"/>
    <property type="match status" value="1"/>
</dbReference>
<accession>A0A1Y4JTK1</accession>
<dbReference type="Pfam" id="PF22752">
    <property type="entry name" value="DUF488-N3i"/>
    <property type="match status" value="1"/>
</dbReference>
<dbReference type="Proteomes" id="UP000285159">
    <property type="component" value="Unassembled WGS sequence"/>
</dbReference>
<organism evidence="2 5">
    <name type="scientific">Bacteroides clarus</name>
    <dbReference type="NCBI Taxonomy" id="626929"/>
    <lineage>
        <taxon>Bacteria</taxon>
        <taxon>Pseudomonadati</taxon>
        <taxon>Bacteroidota</taxon>
        <taxon>Bacteroidia</taxon>
        <taxon>Bacteroidales</taxon>
        <taxon>Bacteroidaceae</taxon>
        <taxon>Bacteroides</taxon>
    </lineage>
</organism>
<evidence type="ECO:0000313" key="5">
    <source>
        <dbReference type="Proteomes" id="UP000196587"/>
    </source>
</evidence>
<evidence type="ECO:0000313" key="6">
    <source>
        <dbReference type="Proteomes" id="UP000285159"/>
    </source>
</evidence>
<dbReference type="RefSeq" id="WP_087412079.1">
    <property type="nucleotide sequence ID" value="NZ_CABIZW010000003.1"/>
</dbReference>
<dbReference type="InterPro" id="IPR052552">
    <property type="entry name" value="YeaO-like"/>
</dbReference>
<dbReference type="Proteomes" id="UP000195386">
    <property type="component" value="Unassembled WGS sequence"/>
</dbReference>
<dbReference type="AlphaFoldDB" id="A0A1Y4JTK1"/>
<gene>
    <name evidence="2" type="ORF">B5F24_02725</name>
    <name evidence="1" type="ORF">B5F97_03725</name>
    <name evidence="3" type="ORF">DWX38_03860</name>
</gene>
<reference evidence="3 6" key="3">
    <citation type="submission" date="2018-08" db="EMBL/GenBank/DDBJ databases">
        <title>A genome reference for cultivated species of the human gut microbiota.</title>
        <authorList>
            <person name="Zou Y."/>
            <person name="Xue W."/>
            <person name="Luo G."/>
        </authorList>
    </citation>
    <scope>NUCLEOTIDE SEQUENCE [LARGE SCALE GENOMIC DNA]</scope>
    <source>
        <strain evidence="3 6">AF19-1AC</strain>
    </source>
</reference>
<dbReference type="EMBL" id="NFKE01000002">
    <property type="protein sequence ID" value="OUP35784.1"/>
    <property type="molecule type" value="Genomic_DNA"/>
</dbReference>
<reference evidence="4 5" key="1">
    <citation type="submission" date="2017-04" db="EMBL/GenBank/DDBJ databases">
        <title>Function of individual gut microbiota members based on whole genome sequencing of pure cultures obtained from chicken caecum.</title>
        <authorList>
            <person name="Medvecky M."/>
            <person name="Cejkova D."/>
            <person name="Polansky O."/>
            <person name="Karasova D."/>
            <person name="Kubasova T."/>
            <person name="Cizek A."/>
            <person name="Rychlik I."/>
        </authorList>
    </citation>
    <scope>NUCLEOTIDE SEQUENCE [LARGE SCALE GENOMIC DNA]</scope>
    <source>
        <strain evidence="5">An189</strain>
        <strain evidence="4">An43</strain>
    </source>
</reference>